<evidence type="ECO:0000313" key="2">
    <source>
        <dbReference type="EMBL" id="MBY5633148.1"/>
    </source>
</evidence>
<name>A0AAJ1AFP2_RHILE</name>
<feature type="transmembrane region" description="Helical" evidence="1">
    <location>
        <begin position="211"/>
        <end position="234"/>
    </location>
</feature>
<evidence type="ECO:0000256" key="1">
    <source>
        <dbReference type="SAM" id="Phobius"/>
    </source>
</evidence>
<comment type="caution">
    <text evidence="2">The sequence shown here is derived from an EMBL/GenBank/DDBJ whole genome shotgun (WGS) entry which is preliminary data.</text>
</comment>
<evidence type="ECO:0000313" key="3">
    <source>
        <dbReference type="Proteomes" id="UP000825699"/>
    </source>
</evidence>
<keyword evidence="1" id="KW-1133">Transmembrane helix</keyword>
<protein>
    <submittedName>
        <fullName evidence="2">Uncharacterized protein</fullName>
    </submittedName>
</protein>
<reference evidence="2" key="1">
    <citation type="submission" date="2020-04" db="EMBL/GenBank/DDBJ databases">
        <title>Global-level population genomics supports evidence of horizontal gene transfer on evolution of Rhizobia in Lentils.</title>
        <authorList>
            <person name="Gai Y."/>
            <person name="Cook D."/>
            <person name="Riely B."/>
        </authorList>
    </citation>
    <scope>NUCLEOTIDE SEQUENCE</scope>
    <source>
        <strain evidence="2">Derici101B</strain>
    </source>
</reference>
<keyword evidence="1" id="KW-0472">Membrane</keyword>
<gene>
    <name evidence="2" type="ORF">HFO42_34595</name>
</gene>
<dbReference type="RefSeq" id="WP_222263624.1">
    <property type="nucleotide sequence ID" value="NZ_JAAXEB010000030.1"/>
</dbReference>
<keyword evidence="1" id="KW-0812">Transmembrane</keyword>
<dbReference type="Proteomes" id="UP000825699">
    <property type="component" value="Unassembled WGS sequence"/>
</dbReference>
<accession>A0AAJ1AFP2</accession>
<organism evidence="2 3">
    <name type="scientific">Rhizobium leguminosarum</name>
    <dbReference type="NCBI Taxonomy" id="384"/>
    <lineage>
        <taxon>Bacteria</taxon>
        <taxon>Pseudomonadati</taxon>
        <taxon>Pseudomonadota</taxon>
        <taxon>Alphaproteobacteria</taxon>
        <taxon>Hyphomicrobiales</taxon>
        <taxon>Rhizobiaceae</taxon>
        <taxon>Rhizobium/Agrobacterium group</taxon>
        <taxon>Rhizobium</taxon>
    </lineage>
</organism>
<sequence length="286" mass="30964">MLAHQMNSETSEISLSFDTLQSSWFGGRAEQPVLSAFGFRLSGGGAHQSKTMMQRELESLIAPGRVTGDELKFAAIEENVLGKSTANSRRLTFQHMASLYGLVVQPPMTRVFLKLWESDSEGHNLQALLVSLARDPILRETARVVLKGAIGESVQRPLFEEALSSAHPGRFSEKTIRSAAQNCAATWTQSGHLQGSVKKVRRRVSPTPATVALAALLATVAGFGGPAILSSIWMQILDLSPDQALDQLRRAEAIGLARVRSAGDVTEISIRQPMAATLGVRELEHV</sequence>
<dbReference type="EMBL" id="JAAXEP010000031">
    <property type="protein sequence ID" value="MBY5633148.1"/>
    <property type="molecule type" value="Genomic_DNA"/>
</dbReference>
<proteinExistence type="predicted"/>
<dbReference type="AlphaFoldDB" id="A0AAJ1AFP2"/>